<dbReference type="GO" id="GO:0015074">
    <property type="term" value="P:DNA integration"/>
    <property type="evidence" value="ECO:0007669"/>
    <property type="project" value="InterPro"/>
</dbReference>
<dbReference type="InterPro" id="IPR012337">
    <property type="entry name" value="RNaseH-like_sf"/>
</dbReference>
<dbReference type="PANTHER" id="PTHR46889:SF7">
    <property type="entry name" value="TRANSPOSASE FOR INSERTION SEQUENCE ELEMENT IS904"/>
    <property type="match status" value="1"/>
</dbReference>
<dbReference type="PANTHER" id="PTHR46889">
    <property type="entry name" value="TRANSPOSASE INSF FOR INSERTION SEQUENCE IS3B-RELATED"/>
    <property type="match status" value="1"/>
</dbReference>
<dbReference type="GO" id="GO:0003676">
    <property type="term" value="F:nucleic acid binding"/>
    <property type="evidence" value="ECO:0007669"/>
    <property type="project" value="InterPro"/>
</dbReference>
<dbReference type="InterPro" id="IPR025948">
    <property type="entry name" value="HTH-like_dom"/>
</dbReference>
<dbReference type="PROSITE" id="PS50994">
    <property type="entry name" value="INTEGRASE"/>
    <property type="match status" value="1"/>
</dbReference>
<evidence type="ECO:0000256" key="1">
    <source>
        <dbReference type="ARBA" id="ARBA00002286"/>
    </source>
</evidence>
<proteinExistence type="predicted"/>
<feature type="domain" description="Integrase catalytic" evidence="2">
    <location>
        <begin position="99"/>
        <end position="236"/>
    </location>
</feature>
<dbReference type="Pfam" id="PF00665">
    <property type="entry name" value="rve"/>
    <property type="match status" value="1"/>
</dbReference>
<dbReference type="EMBL" id="AFZF02000006">
    <property type="protein sequence ID" value="EHL14999.1"/>
    <property type="molecule type" value="Genomic_DNA"/>
</dbReference>
<dbReference type="Proteomes" id="UP000017818">
    <property type="component" value="Unassembled WGS sequence"/>
</dbReference>
<name>V9HUC1_9FIRM</name>
<evidence type="ECO:0000259" key="2">
    <source>
        <dbReference type="PROSITE" id="PS50994"/>
    </source>
</evidence>
<dbReference type="Gene3D" id="3.30.420.10">
    <property type="entry name" value="Ribonuclease H-like superfamily/Ribonuclease H"/>
    <property type="match status" value="1"/>
</dbReference>
<dbReference type="PATRIC" id="fig|796939.3.peg.1759"/>
<protein>
    <recommendedName>
        <fullName evidence="2">Integrase catalytic domain-containing protein</fullName>
    </recommendedName>
</protein>
<reference evidence="3 4" key="1">
    <citation type="submission" date="2012-05" db="EMBL/GenBank/DDBJ databases">
        <title>The Genome Sequence of Eubacteriaceae bacterium CM2.</title>
        <authorList>
            <consortium name="The Broad Institute Genome Sequencing Platform"/>
            <person name="Earl A."/>
            <person name="Ward D."/>
            <person name="Feldgarden M."/>
            <person name="Gevers D."/>
            <person name="Sizova M."/>
            <person name="Hazen A."/>
            <person name="Epstein S."/>
            <person name="Walker B."/>
            <person name="Young S.K."/>
            <person name="Zeng Q."/>
            <person name="Gargeya S."/>
            <person name="Fitzgerald M."/>
            <person name="Haas B."/>
            <person name="Abouelleil A."/>
            <person name="Alvarado L."/>
            <person name="Arachchi H.M."/>
            <person name="Berlin A."/>
            <person name="Chapman S.B."/>
            <person name="Goldberg J."/>
            <person name="Griggs A."/>
            <person name="Gujja S."/>
            <person name="Hansen M."/>
            <person name="Howarth C."/>
            <person name="Imamovic A."/>
            <person name="Larimer J."/>
            <person name="McCowen C."/>
            <person name="Montmayeur A."/>
            <person name="Murphy C."/>
            <person name="Neiman D."/>
            <person name="Pearson M."/>
            <person name="Priest M."/>
            <person name="Roberts A."/>
            <person name="Saif S."/>
            <person name="Shea T."/>
            <person name="Sisk P."/>
            <person name="Sykes S."/>
            <person name="Wortman J."/>
            <person name="Nusbaum C."/>
            <person name="Birren B."/>
        </authorList>
    </citation>
    <scope>NUCLEOTIDE SEQUENCE [LARGE SCALE GENOMIC DNA]</scope>
    <source>
        <strain evidence="3 4">CM2</strain>
    </source>
</reference>
<dbReference type="InterPro" id="IPR050900">
    <property type="entry name" value="Transposase_IS3/IS150/IS904"/>
</dbReference>
<evidence type="ECO:0000313" key="4">
    <source>
        <dbReference type="Proteomes" id="UP000017818"/>
    </source>
</evidence>
<organism evidence="3 4">
    <name type="scientific">Peptoanaerobacter stomatis</name>
    <dbReference type="NCBI Taxonomy" id="796937"/>
    <lineage>
        <taxon>Bacteria</taxon>
        <taxon>Bacillati</taxon>
        <taxon>Bacillota</taxon>
        <taxon>Clostridia</taxon>
        <taxon>Peptostreptococcales</taxon>
        <taxon>Filifactoraceae</taxon>
        <taxon>Peptoanaerobacter</taxon>
    </lineage>
</organism>
<dbReference type="NCBIfam" id="NF033516">
    <property type="entry name" value="transpos_IS3"/>
    <property type="match status" value="1"/>
</dbReference>
<comment type="function">
    <text evidence="1">Involved in the transposition of the insertion sequence.</text>
</comment>
<comment type="caution">
    <text evidence="3">The sequence shown here is derived from an EMBL/GenBank/DDBJ whole genome shotgun (WGS) entry which is preliminary data.</text>
</comment>
<gene>
    <name evidence="3" type="ORF">HMPREF9630_00777</name>
</gene>
<evidence type="ECO:0000313" key="3">
    <source>
        <dbReference type="EMBL" id="EHL14999.1"/>
    </source>
</evidence>
<dbReference type="AlphaFoldDB" id="V9HUC1"/>
<dbReference type="InterPro" id="IPR036397">
    <property type="entry name" value="RNaseH_sf"/>
</dbReference>
<accession>V9HUC1</accession>
<sequence length="236" mass="27942">MNRSTYYKHFSMKIAPRTKENQEIASTILKIVADYDKRVGAYKITHILERDYGIKISPGRVYRLIKTLNLPRMSTQKPVLKYHSEDHTEYYNHLHQAFNPKSPNMVWASDLTYIKVNGTWYYLCIIMDLFSRKIIAWNLSSKPNAELVTTTFQKAYTNRNSPQGLMFHSDRGTQYTAMSFRKLLDTHGVLQSFSKKGYPFDNACCESFFKYLKKEECYRRNYHTKKELELSVFQYI</sequence>
<dbReference type="Pfam" id="PF13276">
    <property type="entry name" value="HTH_21"/>
    <property type="match status" value="1"/>
</dbReference>
<dbReference type="HOGENOM" id="CLU_027402_4_2_9"/>
<dbReference type="InterPro" id="IPR001584">
    <property type="entry name" value="Integrase_cat-core"/>
</dbReference>
<dbReference type="InterPro" id="IPR048020">
    <property type="entry name" value="Transpos_IS3"/>
</dbReference>
<dbReference type="SUPFAM" id="SSF53098">
    <property type="entry name" value="Ribonuclease H-like"/>
    <property type="match status" value="1"/>
</dbReference>